<keyword evidence="7" id="KW-0472">Membrane</keyword>
<evidence type="ECO:0000256" key="2">
    <source>
        <dbReference type="ARBA" id="ARBA00022448"/>
    </source>
</evidence>
<name>A0A919UC01_9ACTN</name>
<dbReference type="PANTHER" id="PTHR42711">
    <property type="entry name" value="ABC TRANSPORTER ATP-BINDING PROTEIN"/>
    <property type="match status" value="1"/>
</dbReference>
<accession>A0A919UC01</accession>
<dbReference type="InterPro" id="IPR003593">
    <property type="entry name" value="AAA+_ATPase"/>
</dbReference>
<comment type="subcellular location">
    <subcellularLocation>
        <location evidence="1">Cell membrane</location>
        <topology evidence="1">Peripheral membrane protein</topology>
        <orientation evidence="1">Cytoplasmic side</orientation>
    </subcellularLocation>
</comment>
<evidence type="ECO:0000256" key="8">
    <source>
        <dbReference type="ARBA" id="ARBA00023251"/>
    </source>
</evidence>
<dbReference type="InterPro" id="IPR003439">
    <property type="entry name" value="ABC_transporter-like_ATP-bd"/>
</dbReference>
<proteinExistence type="inferred from homology"/>
<dbReference type="InterPro" id="IPR017871">
    <property type="entry name" value="ABC_transporter-like_CS"/>
</dbReference>
<organism evidence="12 13">
    <name type="scientific">Dactylosporangium siamense</name>
    <dbReference type="NCBI Taxonomy" id="685454"/>
    <lineage>
        <taxon>Bacteria</taxon>
        <taxon>Bacillati</taxon>
        <taxon>Actinomycetota</taxon>
        <taxon>Actinomycetes</taxon>
        <taxon>Micromonosporales</taxon>
        <taxon>Micromonosporaceae</taxon>
        <taxon>Dactylosporangium</taxon>
    </lineage>
</organism>
<feature type="region of interest" description="Disordered" evidence="10">
    <location>
        <begin position="306"/>
        <end position="351"/>
    </location>
</feature>
<dbReference type="Pfam" id="PF00005">
    <property type="entry name" value="ABC_tran"/>
    <property type="match status" value="1"/>
</dbReference>
<dbReference type="GO" id="GO:0016887">
    <property type="term" value="F:ATP hydrolysis activity"/>
    <property type="evidence" value="ECO:0007669"/>
    <property type="project" value="InterPro"/>
</dbReference>
<keyword evidence="5 12" id="KW-0067">ATP-binding</keyword>
<evidence type="ECO:0000256" key="3">
    <source>
        <dbReference type="ARBA" id="ARBA00022475"/>
    </source>
</evidence>
<dbReference type="GO" id="GO:1900753">
    <property type="term" value="P:doxorubicin transport"/>
    <property type="evidence" value="ECO:0007669"/>
    <property type="project" value="InterPro"/>
</dbReference>
<dbReference type="PANTHER" id="PTHR42711:SF19">
    <property type="entry name" value="DOXORUBICIN RESISTANCE ATP-BINDING PROTEIN DRRA"/>
    <property type="match status" value="1"/>
</dbReference>
<evidence type="ECO:0000256" key="7">
    <source>
        <dbReference type="ARBA" id="ARBA00023136"/>
    </source>
</evidence>
<dbReference type="AlphaFoldDB" id="A0A919UC01"/>
<keyword evidence="6" id="KW-1278">Translocase</keyword>
<feature type="domain" description="ABC transporter" evidence="11">
    <location>
        <begin position="10"/>
        <end position="240"/>
    </location>
</feature>
<dbReference type="GO" id="GO:0005524">
    <property type="term" value="F:ATP binding"/>
    <property type="evidence" value="ECO:0007669"/>
    <property type="project" value="UniProtKB-KW"/>
</dbReference>
<dbReference type="InterPro" id="IPR005894">
    <property type="entry name" value="DrrA"/>
</dbReference>
<dbReference type="GO" id="GO:0005886">
    <property type="term" value="C:plasma membrane"/>
    <property type="evidence" value="ECO:0007669"/>
    <property type="project" value="UniProtKB-SubCell"/>
</dbReference>
<evidence type="ECO:0000256" key="1">
    <source>
        <dbReference type="ARBA" id="ARBA00004413"/>
    </source>
</evidence>
<dbReference type="InterPro" id="IPR027417">
    <property type="entry name" value="P-loop_NTPase"/>
</dbReference>
<protein>
    <submittedName>
        <fullName evidence="12">Daunorubicin resistance protein DrrA family ABC transporter ATP-binding protein</fullName>
    </submittedName>
</protein>
<dbReference type="Gene3D" id="3.40.50.300">
    <property type="entry name" value="P-loop containing nucleotide triphosphate hydrolases"/>
    <property type="match status" value="1"/>
</dbReference>
<evidence type="ECO:0000259" key="11">
    <source>
        <dbReference type="PROSITE" id="PS50893"/>
    </source>
</evidence>
<keyword evidence="4" id="KW-0547">Nucleotide-binding</keyword>
<dbReference type="GO" id="GO:0046677">
    <property type="term" value="P:response to antibiotic"/>
    <property type="evidence" value="ECO:0007669"/>
    <property type="project" value="UniProtKB-KW"/>
</dbReference>
<dbReference type="NCBIfam" id="TIGR01188">
    <property type="entry name" value="drrA"/>
    <property type="match status" value="1"/>
</dbReference>
<evidence type="ECO:0000256" key="4">
    <source>
        <dbReference type="ARBA" id="ARBA00022741"/>
    </source>
</evidence>
<dbReference type="SMART" id="SM00382">
    <property type="entry name" value="AAA"/>
    <property type="match status" value="1"/>
</dbReference>
<dbReference type="PROSITE" id="PS50893">
    <property type="entry name" value="ABC_TRANSPORTER_2"/>
    <property type="match status" value="1"/>
</dbReference>
<evidence type="ECO:0000313" key="13">
    <source>
        <dbReference type="Proteomes" id="UP000660611"/>
    </source>
</evidence>
<sequence length="351" mass="36832">MATTPFPSAITATGLSKSFGDHVVLDGIDLDVPRATVFALLGPNGSGKTTTVRILSTLIRADGGQATVAGHDLDREAAAVRGAIGVTGQFSAVDGLLTGEENLQLMADLQHLGRAEGRRRTADLLERFDLLDAAKKTAATYSGGMRRRLDLAMTLVGDPSVIFLDEPTTGLDPRSRRTMWQIIRRLVAGGVTVFLTTQYLEEADALADRIAVIDHGKVVATGTADELKRQIPGGHIRVRFADAAGLDAAARVFDGSSRDDEALTLRVPGDGGVRSMRALLDRLDAVEAEVADLSVHTPDLDDVFFALTGTPTGTPTGSPTGTPAGNPKANPTGARAGADTTEPTTEKETAR</sequence>
<keyword evidence="2" id="KW-0813">Transport</keyword>
<gene>
    <name evidence="12" type="ORF">Dsi01nite_078380</name>
</gene>
<keyword evidence="8" id="KW-0046">Antibiotic resistance</keyword>
<comment type="similarity">
    <text evidence="9">Belongs to the ABC transporter superfamily. Drug exporter-1 (DrugE1) (TC 3.A.1.105) family.</text>
</comment>
<dbReference type="FunFam" id="3.40.50.300:FF:000589">
    <property type="entry name" value="ABC transporter, ATP-binding subunit"/>
    <property type="match status" value="1"/>
</dbReference>
<dbReference type="Proteomes" id="UP000660611">
    <property type="component" value="Unassembled WGS sequence"/>
</dbReference>
<evidence type="ECO:0000256" key="9">
    <source>
        <dbReference type="ARBA" id="ARBA00049985"/>
    </source>
</evidence>
<keyword evidence="13" id="KW-1185">Reference proteome</keyword>
<feature type="compositionally biased region" description="Low complexity" evidence="10">
    <location>
        <begin position="308"/>
        <end position="323"/>
    </location>
</feature>
<evidence type="ECO:0000256" key="10">
    <source>
        <dbReference type="SAM" id="MobiDB-lite"/>
    </source>
</evidence>
<dbReference type="EMBL" id="BONQ01000125">
    <property type="protein sequence ID" value="GIG49797.1"/>
    <property type="molecule type" value="Genomic_DNA"/>
</dbReference>
<dbReference type="GO" id="GO:0043215">
    <property type="term" value="P:daunorubicin transport"/>
    <property type="evidence" value="ECO:0007669"/>
    <property type="project" value="InterPro"/>
</dbReference>
<keyword evidence="3" id="KW-1003">Cell membrane</keyword>
<dbReference type="SUPFAM" id="SSF52540">
    <property type="entry name" value="P-loop containing nucleoside triphosphate hydrolases"/>
    <property type="match status" value="1"/>
</dbReference>
<dbReference type="InterPro" id="IPR050763">
    <property type="entry name" value="ABC_transporter_ATP-binding"/>
</dbReference>
<dbReference type="PROSITE" id="PS00211">
    <property type="entry name" value="ABC_TRANSPORTER_1"/>
    <property type="match status" value="1"/>
</dbReference>
<evidence type="ECO:0000256" key="5">
    <source>
        <dbReference type="ARBA" id="ARBA00022840"/>
    </source>
</evidence>
<dbReference type="RefSeq" id="WP_203851459.1">
    <property type="nucleotide sequence ID" value="NZ_BAAAVW010000008.1"/>
</dbReference>
<reference evidence="12" key="1">
    <citation type="submission" date="2021-01" db="EMBL/GenBank/DDBJ databases">
        <title>Whole genome shotgun sequence of Dactylosporangium siamense NBRC 106093.</title>
        <authorList>
            <person name="Komaki H."/>
            <person name="Tamura T."/>
        </authorList>
    </citation>
    <scope>NUCLEOTIDE SEQUENCE</scope>
    <source>
        <strain evidence="12">NBRC 106093</strain>
    </source>
</reference>
<evidence type="ECO:0000313" key="12">
    <source>
        <dbReference type="EMBL" id="GIG49797.1"/>
    </source>
</evidence>
<comment type="caution">
    <text evidence="12">The sequence shown here is derived from an EMBL/GenBank/DDBJ whole genome shotgun (WGS) entry which is preliminary data.</text>
</comment>
<evidence type="ECO:0000256" key="6">
    <source>
        <dbReference type="ARBA" id="ARBA00022967"/>
    </source>
</evidence>